<sequence length="161" mass="17766">MGQLPEDSAATEHIDLADIPFAELHRPWGTTYMKLISVSLVTNTFVNIIKWPAGIQLARHHHTGTVHAYTMDGAWRYLEYDWVARAGSYVHEPPGTNHTLHVDEDTTAMFITQGAFIYFDDNDNITAYSDAGTILGDVERALQAQGLALPAGVVKDRPGVC</sequence>
<comment type="caution">
    <text evidence="2">The sequence shown here is derived from an EMBL/GenBank/DDBJ whole genome shotgun (WGS) entry which is preliminary data.</text>
</comment>
<dbReference type="InterPro" id="IPR011051">
    <property type="entry name" value="RmlC_Cupin_sf"/>
</dbReference>
<dbReference type="AlphaFoldDB" id="A0A917RKE3"/>
<proteinExistence type="predicted"/>
<dbReference type="EMBL" id="BMMH01000005">
    <property type="protein sequence ID" value="GGL12766.1"/>
    <property type="molecule type" value="Genomic_DNA"/>
</dbReference>
<name>A0A917RKE3_9NOCA</name>
<evidence type="ECO:0000259" key="1">
    <source>
        <dbReference type="Pfam" id="PF12973"/>
    </source>
</evidence>
<evidence type="ECO:0000313" key="3">
    <source>
        <dbReference type="Proteomes" id="UP000638263"/>
    </source>
</evidence>
<dbReference type="RefSeq" id="WP_062997714.1">
    <property type="nucleotide sequence ID" value="NZ_BMMH01000005.1"/>
</dbReference>
<reference evidence="2" key="2">
    <citation type="submission" date="2020-09" db="EMBL/GenBank/DDBJ databases">
        <authorList>
            <person name="Sun Q."/>
            <person name="Zhou Y."/>
        </authorList>
    </citation>
    <scope>NUCLEOTIDE SEQUENCE</scope>
    <source>
        <strain evidence="2">CGMCC 4.3508</strain>
    </source>
</reference>
<keyword evidence="3" id="KW-1185">Reference proteome</keyword>
<dbReference type="Proteomes" id="UP000638263">
    <property type="component" value="Unassembled WGS sequence"/>
</dbReference>
<dbReference type="InterPro" id="IPR025979">
    <property type="entry name" value="ChrR-like_cupin_dom"/>
</dbReference>
<feature type="domain" description="ChrR-like cupin" evidence="1">
    <location>
        <begin position="13"/>
        <end position="116"/>
    </location>
</feature>
<evidence type="ECO:0000313" key="2">
    <source>
        <dbReference type="EMBL" id="GGL12766.1"/>
    </source>
</evidence>
<protein>
    <recommendedName>
        <fullName evidence="1">ChrR-like cupin domain-containing protein</fullName>
    </recommendedName>
</protein>
<dbReference type="Gene3D" id="2.60.120.10">
    <property type="entry name" value="Jelly Rolls"/>
    <property type="match status" value="1"/>
</dbReference>
<gene>
    <name evidence="2" type="ORF">GCM10011588_29020</name>
</gene>
<dbReference type="SUPFAM" id="SSF51182">
    <property type="entry name" value="RmlC-like cupins"/>
    <property type="match status" value="1"/>
</dbReference>
<dbReference type="InterPro" id="IPR014710">
    <property type="entry name" value="RmlC-like_jellyroll"/>
</dbReference>
<organism evidence="2 3">
    <name type="scientific">Nocardia jinanensis</name>
    <dbReference type="NCBI Taxonomy" id="382504"/>
    <lineage>
        <taxon>Bacteria</taxon>
        <taxon>Bacillati</taxon>
        <taxon>Actinomycetota</taxon>
        <taxon>Actinomycetes</taxon>
        <taxon>Mycobacteriales</taxon>
        <taxon>Nocardiaceae</taxon>
        <taxon>Nocardia</taxon>
    </lineage>
</organism>
<reference evidence="2" key="1">
    <citation type="journal article" date="2014" name="Int. J. Syst. Evol. Microbiol.">
        <title>Complete genome sequence of Corynebacterium casei LMG S-19264T (=DSM 44701T), isolated from a smear-ripened cheese.</title>
        <authorList>
            <consortium name="US DOE Joint Genome Institute (JGI-PGF)"/>
            <person name="Walter F."/>
            <person name="Albersmeier A."/>
            <person name="Kalinowski J."/>
            <person name="Ruckert C."/>
        </authorList>
    </citation>
    <scope>NUCLEOTIDE SEQUENCE</scope>
    <source>
        <strain evidence="2">CGMCC 4.3508</strain>
    </source>
</reference>
<accession>A0A917RKE3</accession>
<dbReference type="CDD" id="cd20302">
    <property type="entry name" value="cupin_DAD"/>
    <property type="match status" value="1"/>
</dbReference>
<dbReference type="Pfam" id="PF12973">
    <property type="entry name" value="Cupin_7"/>
    <property type="match status" value="1"/>
</dbReference>